<feature type="coiled-coil region" evidence="3">
    <location>
        <begin position="92"/>
        <end position="119"/>
    </location>
</feature>
<evidence type="ECO:0000256" key="3">
    <source>
        <dbReference type="SAM" id="Coils"/>
    </source>
</evidence>
<dbReference type="InterPro" id="IPR050936">
    <property type="entry name" value="AP-1-like"/>
</dbReference>
<evidence type="ECO:0000256" key="1">
    <source>
        <dbReference type="ARBA" id="ARBA00004123"/>
    </source>
</evidence>
<dbReference type="PANTHER" id="PTHR40621">
    <property type="entry name" value="TRANSCRIPTION FACTOR KAPC-RELATED"/>
    <property type="match status" value="1"/>
</dbReference>
<dbReference type="PROSITE" id="PS00036">
    <property type="entry name" value="BZIP_BASIC"/>
    <property type="match status" value="1"/>
</dbReference>
<gene>
    <name evidence="6" type="ORF">PMZ80_009354</name>
</gene>
<dbReference type="CDD" id="cd14688">
    <property type="entry name" value="bZIP_YAP"/>
    <property type="match status" value="1"/>
</dbReference>
<comment type="subcellular location">
    <subcellularLocation>
        <location evidence="1">Nucleus</location>
    </subcellularLocation>
</comment>
<dbReference type="GeneID" id="90002803"/>
<evidence type="ECO:0000313" key="6">
    <source>
        <dbReference type="EMBL" id="KAK5938384.1"/>
    </source>
</evidence>
<keyword evidence="2" id="KW-0539">Nucleus</keyword>
<dbReference type="InterPro" id="IPR046347">
    <property type="entry name" value="bZIP_sf"/>
</dbReference>
<dbReference type="InterPro" id="IPR004827">
    <property type="entry name" value="bZIP"/>
</dbReference>
<comment type="caution">
    <text evidence="6">The sequence shown here is derived from an EMBL/GenBank/DDBJ whole genome shotgun (WGS) entry which is preliminary data.</text>
</comment>
<keyword evidence="3" id="KW-0175">Coiled coil</keyword>
<name>A0ABR0RCL8_9EURO</name>
<dbReference type="PROSITE" id="PS50217">
    <property type="entry name" value="BZIP"/>
    <property type="match status" value="1"/>
</dbReference>
<dbReference type="PANTHER" id="PTHR40621:SF6">
    <property type="entry name" value="AP-1-LIKE TRANSCRIPTION FACTOR YAP1-RELATED"/>
    <property type="match status" value="1"/>
</dbReference>
<dbReference type="SMART" id="SM00338">
    <property type="entry name" value="BRLZ"/>
    <property type="match status" value="1"/>
</dbReference>
<feature type="domain" description="BZIP" evidence="5">
    <location>
        <begin position="46"/>
        <end position="109"/>
    </location>
</feature>
<evidence type="ECO:0000256" key="2">
    <source>
        <dbReference type="ARBA" id="ARBA00023242"/>
    </source>
</evidence>
<dbReference type="RefSeq" id="XP_064726474.1">
    <property type="nucleotide sequence ID" value="XM_064877749.1"/>
</dbReference>
<evidence type="ECO:0000313" key="7">
    <source>
        <dbReference type="Proteomes" id="UP001334248"/>
    </source>
</evidence>
<feature type="compositionally biased region" description="Low complexity" evidence="4">
    <location>
        <begin position="11"/>
        <end position="31"/>
    </location>
</feature>
<dbReference type="Gene3D" id="1.20.5.170">
    <property type="match status" value="1"/>
</dbReference>
<evidence type="ECO:0000256" key="4">
    <source>
        <dbReference type="SAM" id="MobiDB-lite"/>
    </source>
</evidence>
<evidence type="ECO:0000259" key="5">
    <source>
        <dbReference type="PROSITE" id="PS50217"/>
    </source>
</evidence>
<dbReference type="Pfam" id="PF00170">
    <property type="entry name" value="bZIP_1"/>
    <property type="match status" value="1"/>
</dbReference>
<feature type="region of interest" description="Disordered" evidence="4">
    <location>
        <begin position="1"/>
        <end position="70"/>
    </location>
</feature>
<feature type="compositionally biased region" description="Basic and acidic residues" evidence="4">
    <location>
        <begin position="47"/>
        <end position="70"/>
    </location>
</feature>
<sequence>MFQSPTDFYNSLDVSSVTSPSSDGSSLVGTSRRTSKAITNERGAVSHKVERRREQNRQSQRAYRDRKEKHQRALEDQIAIWKQKHGELVKCYADQTEEVTKLKARIEDLISQVMSLRSDSTETWGRIGRSPLNCDLVPSYDKDSGFWSYDALDV</sequence>
<organism evidence="6 7">
    <name type="scientific">Knufia obscura</name>
    <dbReference type="NCBI Taxonomy" id="1635080"/>
    <lineage>
        <taxon>Eukaryota</taxon>
        <taxon>Fungi</taxon>
        <taxon>Dikarya</taxon>
        <taxon>Ascomycota</taxon>
        <taxon>Pezizomycotina</taxon>
        <taxon>Eurotiomycetes</taxon>
        <taxon>Chaetothyriomycetidae</taxon>
        <taxon>Chaetothyriales</taxon>
        <taxon>Trichomeriaceae</taxon>
        <taxon>Knufia</taxon>
    </lineage>
</organism>
<dbReference type="Proteomes" id="UP001334248">
    <property type="component" value="Unassembled WGS sequence"/>
</dbReference>
<accession>A0ABR0RCL8</accession>
<protein>
    <recommendedName>
        <fullName evidence="5">BZIP domain-containing protein</fullName>
    </recommendedName>
</protein>
<dbReference type="EMBL" id="JAVHJV010000013">
    <property type="protein sequence ID" value="KAK5938384.1"/>
    <property type="molecule type" value="Genomic_DNA"/>
</dbReference>
<reference evidence="6 7" key="1">
    <citation type="journal article" date="2023" name="Res Sq">
        <title>Genomic and morphological characterization of Knufia obscura isolated from the Mars 2020 spacecraft assembly facility.</title>
        <authorList>
            <person name="Chander A.M."/>
            <person name="Teixeira M.M."/>
            <person name="Singh N.K."/>
            <person name="Williams M.P."/>
            <person name="Parker C.W."/>
            <person name="Leo P."/>
            <person name="Stajich J.E."/>
            <person name="Torok T."/>
            <person name="Tighe S."/>
            <person name="Mason C.E."/>
            <person name="Venkateswaran K."/>
        </authorList>
    </citation>
    <scope>NUCLEOTIDE SEQUENCE [LARGE SCALE GENOMIC DNA]</scope>
    <source>
        <strain evidence="6 7">CCFEE 5817</strain>
    </source>
</reference>
<dbReference type="SUPFAM" id="SSF57959">
    <property type="entry name" value="Leucine zipper domain"/>
    <property type="match status" value="1"/>
</dbReference>
<keyword evidence="7" id="KW-1185">Reference proteome</keyword>
<proteinExistence type="predicted"/>